<protein>
    <recommendedName>
        <fullName evidence="3">Cytochrome P450</fullName>
    </recommendedName>
</protein>
<accession>A0AAV7KEP2</accession>
<keyword evidence="2" id="KW-1185">Reference proteome</keyword>
<sequence length="110" mass="13405">MLFEYIDLDQRWLAEIITNDETWIGYDEPLSKERNMVRVVKYVALPLNPMHDFRDLKFLYSIFFDRYDPVAQIIFPKGKIITWDFYANNFRPEVEKDYRERKPMSGPQDM</sequence>
<dbReference type="EMBL" id="JAKMXF010000055">
    <property type="protein sequence ID" value="KAI6659643.1"/>
    <property type="molecule type" value="Genomic_DNA"/>
</dbReference>
<evidence type="ECO:0000313" key="1">
    <source>
        <dbReference type="EMBL" id="KAI6659643.1"/>
    </source>
</evidence>
<organism evidence="1 2">
    <name type="scientific">Oopsacas minuta</name>
    <dbReference type="NCBI Taxonomy" id="111878"/>
    <lineage>
        <taxon>Eukaryota</taxon>
        <taxon>Metazoa</taxon>
        <taxon>Porifera</taxon>
        <taxon>Hexactinellida</taxon>
        <taxon>Hexasterophora</taxon>
        <taxon>Lyssacinosida</taxon>
        <taxon>Leucopsacidae</taxon>
        <taxon>Oopsacas</taxon>
    </lineage>
</organism>
<comment type="caution">
    <text evidence="1">The sequence shown here is derived from an EMBL/GenBank/DDBJ whole genome shotgun (WGS) entry which is preliminary data.</text>
</comment>
<dbReference type="Proteomes" id="UP001165289">
    <property type="component" value="Unassembled WGS sequence"/>
</dbReference>
<evidence type="ECO:0000313" key="2">
    <source>
        <dbReference type="Proteomes" id="UP001165289"/>
    </source>
</evidence>
<name>A0AAV7KEP2_9METZ</name>
<dbReference type="AlphaFoldDB" id="A0AAV7KEP2"/>
<evidence type="ECO:0008006" key="3">
    <source>
        <dbReference type="Google" id="ProtNLM"/>
    </source>
</evidence>
<reference evidence="1 2" key="1">
    <citation type="journal article" date="2023" name="BMC Biol.">
        <title>The compact genome of the sponge Oopsacas minuta (Hexactinellida) is lacking key metazoan core genes.</title>
        <authorList>
            <person name="Santini S."/>
            <person name="Schenkelaars Q."/>
            <person name="Jourda C."/>
            <person name="Duchesne M."/>
            <person name="Belahbib H."/>
            <person name="Rocher C."/>
            <person name="Selva M."/>
            <person name="Riesgo A."/>
            <person name="Vervoort M."/>
            <person name="Leys S.P."/>
            <person name="Kodjabachian L."/>
            <person name="Le Bivic A."/>
            <person name="Borchiellini C."/>
            <person name="Claverie J.M."/>
            <person name="Renard E."/>
        </authorList>
    </citation>
    <scope>NUCLEOTIDE SEQUENCE [LARGE SCALE GENOMIC DNA]</scope>
    <source>
        <strain evidence="1">SPO-2</strain>
    </source>
</reference>
<proteinExistence type="predicted"/>
<gene>
    <name evidence="1" type="ORF">LOD99_14566</name>
</gene>